<dbReference type="AlphaFoldDB" id="A0A8H3QWD3"/>
<protein>
    <submittedName>
        <fullName evidence="3">IS630 family transposase</fullName>
    </submittedName>
</protein>
<dbReference type="Pfam" id="PF01498">
    <property type="entry name" value="HTH_Tnp_Tc3_2"/>
    <property type="match status" value="1"/>
</dbReference>
<dbReference type="InterPro" id="IPR047655">
    <property type="entry name" value="Transpos_IS630-like"/>
</dbReference>
<gene>
    <name evidence="3" type="ORF">RCL2_002164900</name>
</gene>
<dbReference type="InterPro" id="IPR009057">
    <property type="entry name" value="Homeodomain-like_sf"/>
</dbReference>
<dbReference type="GO" id="GO:0003677">
    <property type="term" value="F:DNA binding"/>
    <property type="evidence" value="ECO:0007669"/>
    <property type="project" value="InterPro"/>
</dbReference>
<feature type="domain" description="Tc1-like transposase DDE" evidence="2">
    <location>
        <begin position="144"/>
        <end position="285"/>
    </location>
</feature>
<feature type="domain" description="Transposase Tc1-like" evidence="1">
    <location>
        <begin position="72"/>
        <end position="138"/>
    </location>
</feature>
<reference evidence="3" key="1">
    <citation type="submission" date="2019-10" db="EMBL/GenBank/DDBJ databases">
        <title>Conservation and host-specific expression of non-tandemly repeated heterogenous ribosome RNA gene in arbuscular mycorrhizal fungi.</title>
        <authorList>
            <person name="Maeda T."/>
            <person name="Kobayashi Y."/>
            <person name="Nakagawa T."/>
            <person name="Ezawa T."/>
            <person name="Yamaguchi K."/>
            <person name="Bino T."/>
            <person name="Nishimoto Y."/>
            <person name="Shigenobu S."/>
            <person name="Kawaguchi M."/>
        </authorList>
    </citation>
    <scope>NUCLEOTIDE SEQUENCE</scope>
    <source>
        <strain evidence="3">HR1</strain>
    </source>
</reference>
<dbReference type="InterPro" id="IPR036388">
    <property type="entry name" value="WH-like_DNA-bd_sf"/>
</dbReference>
<dbReference type="InterPro" id="IPR002492">
    <property type="entry name" value="Transposase_Tc1-like"/>
</dbReference>
<dbReference type="EMBL" id="BLAL01000239">
    <property type="protein sequence ID" value="GES94955.1"/>
    <property type="molecule type" value="Genomic_DNA"/>
</dbReference>
<evidence type="ECO:0000259" key="1">
    <source>
        <dbReference type="Pfam" id="PF01498"/>
    </source>
</evidence>
<dbReference type="InterPro" id="IPR052338">
    <property type="entry name" value="Transposase_5"/>
</dbReference>
<dbReference type="GO" id="GO:0006313">
    <property type="term" value="P:DNA transposition"/>
    <property type="evidence" value="ECO:0007669"/>
    <property type="project" value="InterPro"/>
</dbReference>
<sequence length="371" mass="43404">MASNTKAQAQSILHLWNIGIRAAAEIRRRTNIPRSTIYYNLAKLRKTGSTAHKKRSGRPKKITSENSISVGQYIRRNPAASSRKLASKLSLRGVNVSYSTVLRHLASLGYDKKCPLATPMLTRLYKEKRIEWAQRHLNDDWNRTVFTDETSFWLFSNTVQYWYRGQRPVRRIPKDRTRVNAWGGFCVRGKTSLYCFRENMTGPIYVEIIRDHLSEIRRMLRNNWRLQQDNDPKHTSRVAKEFLQENVPTVMDWPSNSPDLNPIKNLWAVLKRNVEMRQPKNIGELESFMKEEWTKIPQDIIRNLVGSMKESDKKTILTMSNLCWSELRSVFRISAAPGFRFFLGLLNLFEMEDLLDLFENGFFPLLFSHLC</sequence>
<dbReference type="OrthoDB" id="5410741at2759"/>
<dbReference type="Proteomes" id="UP000615446">
    <property type="component" value="Unassembled WGS sequence"/>
</dbReference>
<dbReference type="Gene3D" id="3.30.420.10">
    <property type="entry name" value="Ribonuclease H-like superfamily/Ribonuclease H"/>
    <property type="match status" value="1"/>
</dbReference>
<name>A0A8H3QWD3_9GLOM</name>
<dbReference type="PANTHER" id="PTHR23022">
    <property type="entry name" value="TRANSPOSABLE ELEMENT-RELATED"/>
    <property type="match status" value="1"/>
</dbReference>
<evidence type="ECO:0000313" key="3">
    <source>
        <dbReference type="EMBL" id="GES94955.1"/>
    </source>
</evidence>
<dbReference type="InterPro" id="IPR038717">
    <property type="entry name" value="Tc1-like_DDE_dom"/>
</dbReference>
<accession>A0A8H3QWD3</accession>
<dbReference type="InterPro" id="IPR036397">
    <property type="entry name" value="RNaseH_sf"/>
</dbReference>
<dbReference type="Pfam" id="PF13358">
    <property type="entry name" value="DDE_3"/>
    <property type="match status" value="1"/>
</dbReference>
<organism evidence="3 4">
    <name type="scientific">Rhizophagus clarus</name>
    <dbReference type="NCBI Taxonomy" id="94130"/>
    <lineage>
        <taxon>Eukaryota</taxon>
        <taxon>Fungi</taxon>
        <taxon>Fungi incertae sedis</taxon>
        <taxon>Mucoromycota</taxon>
        <taxon>Glomeromycotina</taxon>
        <taxon>Glomeromycetes</taxon>
        <taxon>Glomerales</taxon>
        <taxon>Glomeraceae</taxon>
        <taxon>Rhizophagus</taxon>
    </lineage>
</organism>
<dbReference type="GO" id="GO:0015074">
    <property type="term" value="P:DNA integration"/>
    <property type="evidence" value="ECO:0007669"/>
    <property type="project" value="InterPro"/>
</dbReference>
<dbReference type="NCBIfam" id="NF033545">
    <property type="entry name" value="transpos_IS630"/>
    <property type="match status" value="1"/>
</dbReference>
<dbReference type="PANTHER" id="PTHR23022:SF135">
    <property type="entry name" value="SI:DKEY-77F5.3"/>
    <property type="match status" value="1"/>
</dbReference>
<dbReference type="SUPFAM" id="SSF46689">
    <property type="entry name" value="Homeodomain-like"/>
    <property type="match status" value="1"/>
</dbReference>
<evidence type="ECO:0000259" key="2">
    <source>
        <dbReference type="Pfam" id="PF13358"/>
    </source>
</evidence>
<comment type="caution">
    <text evidence="3">The sequence shown here is derived from an EMBL/GenBank/DDBJ whole genome shotgun (WGS) entry which is preliminary data.</text>
</comment>
<proteinExistence type="predicted"/>
<dbReference type="Gene3D" id="1.10.10.10">
    <property type="entry name" value="Winged helix-like DNA-binding domain superfamily/Winged helix DNA-binding domain"/>
    <property type="match status" value="1"/>
</dbReference>
<evidence type="ECO:0000313" key="4">
    <source>
        <dbReference type="Proteomes" id="UP000615446"/>
    </source>
</evidence>